<proteinExistence type="predicted"/>
<evidence type="ECO:0000313" key="1">
    <source>
        <dbReference type="EMBL" id="AIM52065.1"/>
    </source>
</evidence>
<dbReference type="RefSeq" id="YP_009092479.1">
    <property type="nucleotide sequence ID" value="NC_025294.1"/>
</dbReference>
<sequence length="302" mass="36609">MLIFMRLYKNFQFLRSINYNKKKWKKKKIININKKSKINLINFKLYTILKRYFDAKKKNNFDLDNTFSENFSTLNNAKKINSNNYQIINHCKINKLLKSINKNSLLLDNTIVNVCFTKSNKINVCKFQHFTLKKKIEKNIGNKKKVSIFNIFSVSKKSYQFSKLFWRNFNSLCLKKMLKENSYTLGKTRLKKIYNNVIQLNNIELYNNTNYVLLYSFLFQLLLKYKNILKKNINHNLHILFKTTAFNRTTLFRPQNLFMLTKKQKILKNSDRSKNAFRRRSNKSLRLFTDKHWEKYLLYKKK</sequence>
<gene>
    <name evidence="1" type="primary">orfC</name>
</gene>
<keyword evidence="1" id="KW-0496">Mitochondrion</keyword>
<reference evidence="1" key="1">
    <citation type="journal article" date="2014" name="Genome Biol. Evol.">
        <title>The mitochondrial genomes of the glaucophytes Gloeochaete wittrockiana and Cyanoptyche gloeocystis: multilocus phylogenetics suggests a monophyletic archaeplastida.</title>
        <authorList>
            <person name="Jackson C."/>
            <person name="Reyes-Prieto A."/>
        </authorList>
    </citation>
    <scope>NUCLEOTIDE SEQUENCE</scope>
    <source>
        <strain evidence="1">SAG 4.97</strain>
    </source>
</reference>
<geneLocation type="mitochondrion" evidence="1"/>
<accession>A0A096Y6V1</accession>
<protein>
    <submittedName>
        <fullName evidence="1">Uncharacterized protein</fullName>
    </submittedName>
</protein>
<organism evidence="1">
    <name type="scientific">Cyanoptyche gloeocystis</name>
    <dbReference type="NCBI Taxonomy" id="77922"/>
    <lineage>
        <taxon>Eukaryota</taxon>
        <taxon>Glaucocystophyceae</taxon>
        <taxon>Glaucocystophyceae incertae sedis</taxon>
        <taxon>Cyanoptyche</taxon>
    </lineage>
</organism>
<reference evidence="1" key="2">
    <citation type="submission" date="2014-05" db="EMBL/GenBank/DDBJ databases">
        <authorList>
            <person name="Jackson C.J."/>
            <person name="Reyes-Prieto A."/>
        </authorList>
    </citation>
    <scope>NUCLEOTIDE SEQUENCE</scope>
    <source>
        <strain evidence="1">SAG 4.97</strain>
    </source>
</reference>
<dbReference type="EMBL" id="KJ867411">
    <property type="protein sequence ID" value="AIM52065.1"/>
    <property type="molecule type" value="Genomic_DNA"/>
</dbReference>
<name>A0A096Y6V1_9EUKA</name>
<dbReference type="GeneID" id="20832961"/>
<dbReference type="AlphaFoldDB" id="A0A096Y6V1"/>